<protein>
    <submittedName>
        <fullName evidence="1">Uncharacterized protein</fullName>
    </submittedName>
</protein>
<organism evidence="1">
    <name type="scientific">termite gut metagenome</name>
    <dbReference type="NCBI Taxonomy" id="433724"/>
    <lineage>
        <taxon>unclassified sequences</taxon>
        <taxon>metagenomes</taxon>
        <taxon>organismal metagenomes</taxon>
    </lineage>
</organism>
<dbReference type="EMBL" id="SNRY01000580">
    <property type="protein sequence ID" value="KAA6338885.1"/>
    <property type="molecule type" value="Genomic_DNA"/>
</dbReference>
<accession>A0A5J4S043</accession>
<comment type="caution">
    <text evidence="1">The sequence shown here is derived from an EMBL/GenBank/DDBJ whole genome shotgun (WGS) entry which is preliminary data.</text>
</comment>
<name>A0A5J4S043_9ZZZZ</name>
<dbReference type="SUPFAM" id="SSF56954">
    <property type="entry name" value="Outer membrane efflux proteins (OEP)"/>
    <property type="match status" value="1"/>
</dbReference>
<evidence type="ECO:0000313" key="1">
    <source>
        <dbReference type="EMBL" id="KAA6338885.1"/>
    </source>
</evidence>
<dbReference type="GO" id="GO:0015562">
    <property type="term" value="F:efflux transmembrane transporter activity"/>
    <property type="evidence" value="ECO:0007669"/>
    <property type="project" value="InterPro"/>
</dbReference>
<reference evidence="1" key="1">
    <citation type="submission" date="2019-03" db="EMBL/GenBank/DDBJ databases">
        <title>Single cell metagenomics reveals metabolic interactions within the superorganism composed of flagellate Streblomastix strix and complex community of Bacteroidetes bacteria on its surface.</title>
        <authorList>
            <person name="Treitli S.C."/>
            <person name="Kolisko M."/>
            <person name="Husnik F."/>
            <person name="Keeling P."/>
            <person name="Hampl V."/>
        </authorList>
    </citation>
    <scope>NUCLEOTIDE SEQUENCE</scope>
    <source>
        <strain evidence="1">STM</strain>
    </source>
</reference>
<proteinExistence type="predicted"/>
<dbReference type="AlphaFoldDB" id="A0A5J4S043"/>
<sequence>MNYQNAIAQLKTIYESVQAQNENLQLAEKVYGQTILLYKEGLANLTDLLETENSLHEAKTAQTSEMIRYKKAKIDLLKANGTLENLLNE</sequence>
<dbReference type="Gene3D" id="1.20.1600.10">
    <property type="entry name" value="Outer membrane efflux proteins (OEP)"/>
    <property type="match status" value="1"/>
</dbReference>
<gene>
    <name evidence="1" type="ORF">EZS27_013149</name>
</gene>